<evidence type="ECO:0000313" key="1">
    <source>
        <dbReference type="EMBL" id="GAA0178982.1"/>
    </source>
</evidence>
<organism evidence="1 2">
    <name type="scientific">Lithospermum erythrorhizon</name>
    <name type="common">Purple gromwell</name>
    <name type="synonym">Lithospermum officinale var. erythrorhizon</name>
    <dbReference type="NCBI Taxonomy" id="34254"/>
    <lineage>
        <taxon>Eukaryota</taxon>
        <taxon>Viridiplantae</taxon>
        <taxon>Streptophyta</taxon>
        <taxon>Embryophyta</taxon>
        <taxon>Tracheophyta</taxon>
        <taxon>Spermatophyta</taxon>
        <taxon>Magnoliopsida</taxon>
        <taxon>eudicotyledons</taxon>
        <taxon>Gunneridae</taxon>
        <taxon>Pentapetalae</taxon>
        <taxon>asterids</taxon>
        <taxon>lamiids</taxon>
        <taxon>Boraginales</taxon>
        <taxon>Boraginaceae</taxon>
        <taxon>Boraginoideae</taxon>
        <taxon>Lithospermeae</taxon>
        <taxon>Lithospermum</taxon>
    </lineage>
</organism>
<accession>A0AAV3RMV0</accession>
<dbReference type="EMBL" id="BAABME010028405">
    <property type="protein sequence ID" value="GAA0178982.1"/>
    <property type="molecule type" value="Genomic_DNA"/>
</dbReference>
<proteinExistence type="predicted"/>
<dbReference type="AlphaFoldDB" id="A0AAV3RMV0"/>
<comment type="caution">
    <text evidence="1">The sequence shown here is derived from an EMBL/GenBank/DDBJ whole genome shotgun (WGS) entry which is preliminary data.</text>
</comment>
<protein>
    <submittedName>
        <fullName evidence="1">Uncharacterized protein</fullName>
    </submittedName>
</protein>
<name>A0AAV3RMV0_LITER</name>
<evidence type="ECO:0000313" key="2">
    <source>
        <dbReference type="Proteomes" id="UP001454036"/>
    </source>
</evidence>
<sequence length="168" mass="18999">MLSIKDVENFEQVGVDIIYMLIKIRWIPGGGKKVSAYDFSHIYTLLEWFEEKKKQLKMLNDIGHHKQANDLSVAPNKKDIQERSILRCVQSSLEYDNSTCTSLTITNADVNSTENCLLTYERSPAGVQMEHGIDDHDGELIFGGMNVDVVEIEGIFKCLKMQGIETPS</sequence>
<keyword evidence="2" id="KW-1185">Reference proteome</keyword>
<dbReference type="Proteomes" id="UP001454036">
    <property type="component" value="Unassembled WGS sequence"/>
</dbReference>
<gene>
    <name evidence="1" type="ORF">LIER_42193</name>
</gene>
<reference evidence="1 2" key="1">
    <citation type="submission" date="2024-01" db="EMBL/GenBank/DDBJ databases">
        <title>The complete chloroplast genome sequence of Lithospermum erythrorhizon: insights into the phylogenetic relationship among Boraginaceae species and the maternal lineages of purple gromwells.</title>
        <authorList>
            <person name="Okada T."/>
            <person name="Watanabe K."/>
        </authorList>
    </citation>
    <scope>NUCLEOTIDE SEQUENCE [LARGE SCALE GENOMIC DNA]</scope>
</reference>